<dbReference type="PROSITE" id="PS50082">
    <property type="entry name" value="WD_REPEATS_2"/>
    <property type="match status" value="1"/>
</dbReference>
<accession>A0A1Y2C1G4</accession>
<organism evidence="2 3">
    <name type="scientific">Neocallimastix californiae</name>
    <dbReference type="NCBI Taxonomy" id="1754190"/>
    <lineage>
        <taxon>Eukaryota</taxon>
        <taxon>Fungi</taxon>
        <taxon>Fungi incertae sedis</taxon>
        <taxon>Chytridiomycota</taxon>
        <taxon>Chytridiomycota incertae sedis</taxon>
        <taxon>Neocallimastigomycetes</taxon>
        <taxon>Neocallimastigales</taxon>
        <taxon>Neocallimastigaceae</taxon>
        <taxon>Neocallimastix</taxon>
    </lineage>
</organism>
<feature type="repeat" description="WD" evidence="1">
    <location>
        <begin position="115"/>
        <end position="151"/>
    </location>
</feature>
<evidence type="ECO:0000256" key="1">
    <source>
        <dbReference type="PROSITE-ProRule" id="PRU00221"/>
    </source>
</evidence>
<dbReference type="Proteomes" id="UP000193920">
    <property type="component" value="Unassembled WGS sequence"/>
</dbReference>
<keyword evidence="3" id="KW-1185">Reference proteome</keyword>
<proteinExistence type="predicted"/>
<dbReference type="Pfam" id="PF00400">
    <property type="entry name" value="WD40"/>
    <property type="match status" value="1"/>
</dbReference>
<dbReference type="PANTHER" id="PTHR22806:SF0">
    <property type="entry name" value="NUCLEOPORIN NUP37"/>
    <property type="match status" value="1"/>
</dbReference>
<keyword evidence="1" id="KW-0853">WD repeat</keyword>
<dbReference type="InterPro" id="IPR015943">
    <property type="entry name" value="WD40/YVTN_repeat-like_dom_sf"/>
</dbReference>
<dbReference type="InterPro" id="IPR001680">
    <property type="entry name" value="WD40_rpt"/>
</dbReference>
<sequence>MFLAKLNNDEPIYSIECCEINKNNYENGDNIDIYDMIAYGSETQLCILRSEYRNKKSSFEIHKKYLCGSKVNSIAWSNESFLYKKNNELKSNILIASSCSNKNIRIYNNDDMEIISGHKDFINDIAFGYDKNERILASVSDDRTCRIWKISKDIKNKQSEEYYRIILKSSGKSVCFHKQNTQLMMVAERNGSIRIINWNSSEFLFTFYEPGLEDIGSLNTIESAIGLRSADWNPYNLHIIGSVIGQKFYIWNTSEAPIHKYVYSGNVHKDGSKCIKFSPIDGNCFATLSSSSKRVIYVHKLSMKVPMILDIPNSLPLAQIETICWHSTKPLLIGCLGNYLLFWDVNN</sequence>
<dbReference type="PANTHER" id="PTHR22806">
    <property type="entry name" value="NUCLEOPORIN NUP37 P37 -RELATED"/>
    <property type="match status" value="1"/>
</dbReference>
<dbReference type="GO" id="GO:0031080">
    <property type="term" value="C:nuclear pore outer ring"/>
    <property type="evidence" value="ECO:0007669"/>
    <property type="project" value="InterPro"/>
</dbReference>
<comment type="caution">
    <text evidence="2">The sequence shown here is derived from an EMBL/GenBank/DDBJ whole genome shotgun (WGS) entry which is preliminary data.</text>
</comment>
<evidence type="ECO:0000313" key="3">
    <source>
        <dbReference type="Proteomes" id="UP000193920"/>
    </source>
</evidence>
<dbReference type="SUPFAM" id="SSF50978">
    <property type="entry name" value="WD40 repeat-like"/>
    <property type="match status" value="1"/>
</dbReference>
<dbReference type="SMART" id="SM00320">
    <property type="entry name" value="WD40"/>
    <property type="match status" value="5"/>
</dbReference>
<dbReference type="STRING" id="1754190.A0A1Y2C1G4"/>
<gene>
    <name evidence="2" type="ORF">LY90DRAFT_672144</name>
</gene>
<dbReference type="InterPro" id="IPR036322">
    <property type="entry name" value="WD40_repeat_dom_sf"/>
</dbReference>
<evidence type="ECO:0000313" key="2">
    <source>
        <dbReference type="EMBL" id="ORY40882.1"/>
    </source>
</evidence>
<dbReference type="OrthoDB" id="427795at2759"/>
<dbReference type="AlphaFoldDB" id="A0A1Y2C1G4"/>
<name>A0A1Y2C1G4_9FUNG</name>
<dbReference type="PROSITE" id="PS50294">
    <property type="entry name" value="WD_REPEATS_REGION"/>
    <property type="match status" value="1"/>
</dbReference>
<reference evidence="2 3" key="1">
    <citation type="submission" date="2016-08" db="EMBL/GenBank/DDBJ databases">
        <title>A Parts List for Fungal Cellulosomes Revealed by Comparative Genomics.</title>
        <authorList>
            <consortium name="DOE Joint Genome Institute"/>
            <person name="Haitjema C.H."/>
            <person name="Gilmore S.P."/>
            <person name="Henske J.K."/>
            <person name="Solomon K.V."/>
            <person name="De Groot R."/>
            <person name="Kuo A."/>
            <person name="Mondo S.J."/>
            <person name="Salamov A.A."/>
            <person name="Labutti K."/>
            <person name="Zhao Z."/>
            <person name="Chiniquy J."/>
            <person name="Barry K."/>
            <person name="Brewer H.M."/>
            <person name="Purvine S.O."/>
            <person name="Wright A.T."/>
            <person name="Boxma B."/>
            <person name="Van Alen T."/>
            <person name="Hackstein J.H."/>
            <person name="Baker S.E."/>
            <person name="Grigoriev I.V."/>
            <person name="O'Malley M.A."/>
        </authorList>
    </citation>
    <scope>NUCLEOTIDE SEQUENCE [LARGE SCALE GENOMIC DNA]</scope>
    <source>
        <strain evidence="2 3">G1</strain>
    </source>
</reference>
<dbReference type="InterPro" id="IPR037626">
    <property type="entry name" value="NUP37"/>
</dbReference>
<protein>
    <submittedName>
        <fullName evidence="2">WD40 repeat-like protein</fullName>
    </submittedName>
</protein>
<dbReference type="EMBL" id="MCOG01000126">
    <property type="protein sequence ID" value="ORY40882.1"/>
    <property type="molecule type" value="Genomic_DNA"/>
</dbReference>
<dbReference type="Gene3D" id="2.130.10.10">
    <property type="entry name" value="YVTN repeat-like/Quinoprotein amine dehydrogenase"/>
    <property type="match status" value="1"/>
</dbReference>